<accession>A0AC35U1C5</accession>
<protein>
    <submittedName>
        <fullName evidence="2">Lactonase family protein</fullName>
    </submittedName>
</protein>
<dbReference type="Proteomes" id="UP000095286">
    <property type="component" value="Unplaced"/>
</dbReference>
<organism evidence="1 2">
    <name type="scientific">Rhabditophanes sp. KR3021</name>
    <dbReference type="NCBI Taxonomy" id="114890"/>
    <lineage>
        <taxon>Eukaryota</taxon>
        <taxon>Metazoa</taxon>
        <taxon>Ecdysozoa</taxon>
        <taxon>Nematoda</taxon>
        <taxon>Chromadorea</taxon>
        <taxon>Rhabditida</taxon>
        <taxon>Tylenchina</taxon>
        <taxon>Panagrolaimomorpha</taxon>
        <taxon>Strongyloidoidea</taxon>
        <taxon>Alloionematidae</taxon>
        <taxon>Rhabditophanes</taxon>
    </lineage>
</organism>
<reference evidence="2" key="1">
    <citation type="submission" date="2016-11" db="UniProtKB">
        <authorList>
            <consortium name="WormBaseParasite"/>
        </authorList>
    </citation>
    <scope>IDENTIFICATION</scope>
    <source>
        <strain evidence="2">KR3021</strain>
    </source>
</reference>
<evidence type="ECO:0000313" key="1">
    <source>
        <dbReference type="Proteomes" id="UP000095286"/>
    </source>
</evidence>
<sequence length="351" mass="39618">MKFYAIDYHKDHFIVSVSSVNEDGYITYALSAYNDRLGNICTTNTENQIIGLSINKTDEIMTRSLRIIAVTNMNEYYIFVYDMITNQFHINPLRNDSRCSSDFSDLGAICWSGDRSVGIGCHNSTFLFAEFELGKKNEILITDTTIPNGQGKQISFVNEYGPGIFLGVNKGSLYYFKEGKSPGLIFNTRDNSKITSFQYDAPSQLAAVFTGDPKNASGRSVNCFWFRVNRTRDLIHRVTHFHLNPITHFLAPTTFSAIPVVMPGKTSNHSLLAFYVSIYGKVVAVINGKHGFFEIDDIGNKGRPINCTIIKKSSINEKENFSISVCLHYRNHINTKIIAINVKNFEIFEKN</sequence>
<name>A0AC35U1C5_9BILA</name>
<proteinExistence type="predicted"/>
<dbReference type="WBParaSite" id="RSKR_0000627700.1">
    <property type="protein sequence ID" value="RSKR_0000627700.1"/>
    <property type="gene ID" value="RSKR_0000627700"/>
</dbReference>
<evidence type="ECO:0000313" key="2">
    <source>
        <dbReference type="WBParaSite" id="RSKR_0000627700.1"/>
    </source>
</evidence>